<keyword evidence="2" id="KW-0648">Protein biosynthesis</keyword>
<organism evidence="2 3">
    <name type="scientific">Runella defluvii</name>
    <dbReference type="NCBI Taxonomy" id="370973"/>
    <lineage>
        <taxon>Bacteria</taxon>
        <taxon>Pseudomonadati</taxon>
        <taxon>Bacteroidota</taxon>
        <taxon>Cytophagia</taxon>
        <taxon>Cytophagales</taxon>
        <taxon>Spirosomataceae</taxon>
        <taxon>Runella</taxon>
    </lineage>
</organism>
<keyword evidence="3" id="KW-1185">Reference proteome</keyword>
<name>A0A7W6ESR2_9BACT</name>
<accession>A0A7W6ESR2</accession>
<gene>
    <name evidence="2" type="ORF">FHS57_005026</name>
</gene>
<proteinExistence type="predicted"/>
<dbReference type="Proteomes" id="UP000541352">
    <property type="component" value="Unassembled WGS sequence"/>
</dbReference>
<dbReference type="EMBL" id="JACIBY010000013">
    <property type="protein sequence ID" value="MBB3841005.1"/>
    <property type="molecule type" value="Genomic_DNA"/>
</dbReference>
<feature type="chain" id="PRO_5030601126" evidence="1">
    <location>
        <begin position="20"/>
        <end position="140"/>
    </location>
</feature>
<dbReference type="AlphaFoldDB" id="A0A7W6ESR2"/>
<sequence length="140" mass="16257">MKKRIFIYLLFFLCSSANAQEKLFGERGYEARYTPTEKDSLVVYVKDAQDNRPMPSAFIWLNKHKVGEAMGRYVTDSLGMVKISLAEKLRAVTIKSLGYHHAKIDRVFRGNNRGKWTLTVYMIPVQASFPNEVFYPRKKK</sequence>
<comment type="caution">
    <text evidence="2">The sequence shown here is derived from an EMBL/GenBank/DDBJ whole genome shotgun (WGS) entry which is preliminary data.</text>
</comment>
<evidence type="ECO:0000313" key="2">
    <source>
        <dbReference type="EMBL" id="MBB3841005.1"/>
    </source>
</evidence>
<dbReference type="RefSeq" id="WP_183978356.1">
    <property type="nucleotide sequence ID" value="NZ_JACIBY010000013.1"/>
</dbReference>
<evidence type="ECO:0000313" key="3">
    <source>
        <dbReference type="Proteomes" id="UP000541352"/>
    </source>
</evidence>
<feature type="signal peptide" evidence="1">
    <location>
        <begin position="1"/>
        <end position="19"/>
    </location>
</feature>
<protein>
    <submittedName>
        <fullName evidence="2">Transcription elongation factor GreA-like protein</fullName>
    </submittedName>
</protein>
<keyword evidence="1" id="KW-0732">Signal</keyword>
<evidence type="ECO:0000256" key="1">
    <source>
        <dbReference type="SAM" id="SignalP"/>
    </source>
</evidence>
<keyword evidence="2" id="KW-0251">Elongation factor</keyword>
<reference evidence="2 3" key="1">
    <citation type="submission" date="2020-08" db="EMBL/GenBank/DDBJ databases">
        <title>Genomic Encyclopedia of Type Strains, Phase IV (KMG-IV): sequencing the most valuable type-strain genomes for metagenomic binning, comparative biology and taxonomic classification.</title>
        <authorList>
            <person name="Goeker M."/>
        </authorList>
    </citation>
    <scope>NUCLEOTIDE SEQUENCE [LARGE SCALE GENOMIC DNA]</scope>
    <source>
        <strain evidence="2 3">DSM 17976</strain>
    </source>
</reference>
<dbReference type="GO" id="GO:0003746">
    <property type="term" value="F:translation elongation factor activity"/>
    <property type="evidence" value="ECO:0007669"/>
    <property type="project" value="UniProtKB-KW"/>
</dbReference>